<evidence type="ECO:0000256" key="9">
    <source>
        <dbReference type="ARBA" id="ARBA00022490"/>
    </source>
</evidence>
<dbReference type="Pfam" id="PF01761">
    <property type="entry name" value="DHQ_synthase"/>
    <property type="match status" value="1"/>
</dbReference>
<organism evidence="21 22">
    <name type="scientific">Butyricicoccus pullicaecorum</name>
    <dbReference type="NCBI Taxonomy" id="501571"/>
    <lineage>
        <taxon>Bacteria</taxon>
        <taxon>Bacillati</taxon>
        <taxon>Bacillota</taxon>
        <taxon>Clostridia</taxon>
        <taxon>Eubacteriales</taxon>
        <taxon>Butyricicoccaceae</taxon>
        <taxon>Butyricicoccus</taxon>
    </lineage>
</organism>
<feature type="domain" description="3-dehydroquinate synthase N-terminal" evidence="19">
    <location>
        <begin position="65"/>
        <end position="177"/>
    </location>
</feature>
<feature type="binding site" evidence="18">
    <location>
        <position position="182"/>
    </location>
    <ligand>
        <name>Zn(2+)</name>
        <dbReference type="ChEBI" id="CHEBI:29105"/>
    </ligand>
</feature>
<comment type="cofactor">
    <cofactor evidence="2 18">
        <name>NAD(+)</name>
        <dbReference type="ChEBI" id="CHEBI:57540"/>
    </cofactor>
</comment>
<evidence type="ECO:0000256" key="14">
    <source>
        <dbReference type="ARBA" id="ARBA00023027"/>
    </source>
</evidence>
<evidence type="ECO:0000256" key="13">
    <source>
        <dbReference type="ARBA" id="ARBA00022833"/>
    </source>
</evidence>
<dbReference type="GO" id="GO:0005737">
    <property type="term" value="C:cytoplasm"/>
    <property type="evidence" value="ECO:0007669"/>
    <property type="project" value="UniProtKB-SubCell"/>
</dbReference>
<evidence type="ECO:0000256" key="12">
    <source>
        <dbReference type="ARBA" id="ARBA00022741"/>
    </source>
</evidence>
<dbReference type="Pfam" id="PF24621">
    <property type="entry name" value="DHQS_C"/>
    <property type="match status" value="1"/>
</dbReference>
<dbReference type="InterPro" id="IPR056179">
    <property type="entry name" value="DHQS_C"/>
</dbReference>
<feature type="binding site" evidence="18">
    <location>
        <position position="140"/>
    </location>
    <ligand>
        <name>NAD(+)</name>
        <dbReference type="ChEBI" id="CHEBI:57540"/>
    </ligand>
</feature>
<evidence type="ECO:0000256" key="10">
    <source>
        <dbReference type="ARBA" id="ARBA00022605"/>
    </source>
</evidence>
<keyword evidence="17 18" id="KW-0170">Cobalt</keyword>
<dbReference type="GO" id="GO:0003856">
    <property type="term" value="F:3-dehydroquinate synthase activity"/>
    <property type="evidence" value="ECO:0007669"/>
    <property type="project" value="UniProtKB-UniRule"/>
</dbReference>
<evidence type="ECO:0000256" key="11">
    <source>
        <dbReference type="ARBA" id="ARBA00022723"/>
    </source>
</evidence>
<feature type="binding site" evidence="18">
    <location>
        <position position="149"/>
    </location>
    <ligand>
        <name>NAD(+)</name>
        <dbReference type="ChEBI" id="CHEBI:57540"/>
    </ligand>
</feature>
<evidence type="ECO:0000313" key="22">
    <source>
        <dbReference type="Proteomes" id="UP000195897"/>
    </source>
</evidence>
<keyword evidence="11 18" id="KW-0479">Metal-binding</keyword>
<dbReference type="PIRSF" id="PIRSF001455">
    <property type="entry name" value="DHQ_synth"/>
    <property type="match status" value="1"/>
</dbReference>
<dbReference type="RefSeq" id="WP_087373098.1">
    <property type="nucleotide sequence ID" value="NZ_NFKK01000009.1"/>
</dbReference>
<dbReference type="UniPathway" id="UPA00053">
    <property type="reaction ID" value="UER00085"/>
</dbReference>
<dbReference type="GO" id="GO:0000166">
    <property type="term" value="F:nucleotide binding"/>
    <property type="evidence" value="ECO:0007669"/>
    <property type="project" value="UniProtKB-KW"/>
</dbReference>
<dbReference type="InterPro" id="IPR050071">
    <property type="entry name" value="Dehydroquinate_synthase"/>
</dbReference>
<evidence type="ECO:0000256" key="4">
    <source>
        <dbReference type="ARBA" id="ARBA00004496"/>
    </source>
</evidence>
<keyword evidence="10 18" id="KW-0028">Amino-acid biosynthesis</keyword>
<protein>
    <recommendedName>
        <fullName evidence="8 18">3-dehydroquinate synthase</fullName>
        <shortName evidence="18">DHQS</shortName>
        <ecNumber evidence="7 18">4.2.3.4</ecNumber>
    </recommendedName>
</protein>
<comment type="similarity">
    <text evidence="6 18">Belongs to the sugar phosphate cyclases superfamily. Dehydroquinate synthase family.</text>
</comment>
<evidence type="ECO:0000256" key="2">
    <source>
        <dbReference type="ARBA" id="ARBA00001911"/>
    </source>
</evidence>
<evidence type="ECO:0000256" key="8">
    <source>
        <dbReference type="ARBA" id="ARBA00017684"/>
    </source>
</evidence>
<evidence type="ECO:0000259" key="19">
    <source>
        <dbReference type="Pfam" id="PF01761"/>
    </source>
</evidence>
<keyword evidence="9 18" id="KW-0963">Cytoplasm</keyword>
<dbReference type="InterPro" id="IPR030963">
    <property type="entry name" value="DHQ_synth_fam"/>
</dbReference>
<dbReference type="Proteomes" id="UP000195897">
    <property type="component" value="Unassembled WGS sequence"/>
</dbReference>
<evidence type="ECO:0000256" key="5">
    <source>
        <dbReference type="ARBA" id="ARBA00004661"/>
    </source>
</evidence>
<reference evidence="22" key="1">
    <citation type="submission" date="2017-04" db="EMBL/GenBank/DDBJ databases">
        <title>Function of individual gut microbiota members based on whole genome sequencing of pure cultures obtained from chicken caecum.</title>
        <authorList>
            <person name="Medvecky M."/>
            <person name="Cejkova D."/>
            <person name="Polansky O."/>
            <person name="Karasova D."/>
            <person name="Kubasova T."/>
            <person name="Cizek A."/>
            <person name="Rychlik I."/>
        </authorList>
    </citation>
    <scope>NUCLEOTIDE SEQUENCE [LARGE SCALE GENOMIC DNA]</scope>
    <source>
        <strain evidence="22">An180</strain>
    </source>
</reference>
<gene>
    <name evidence="18" type="primary">aroB</name>
    <name evidence="21" type="ORF">B5F17_08795</name>
</gene>
<dbReference type="NCBIfam" id="TIGR01357">
    <property type="entry name" value="aroB"/>
    <property type="match status" value="1"/>
</dbReference>
<keyword evidence="12 18" id="KW-0547">Nucleotide-binding</keyword>
<dbReference type="Gene3D" id="3.40.50.1970">
    <property type="match status" value="1"/>
</dbReference>
<comment type="caution">
    <text evidence="18">Lacks conserved residue(s) required for the propagation of feature annotation.</text>
</comment>
<dbReference type="GO" id="GO:0046872">
    <property type="term" value="F:metal ion binding"/>
    <property type="evidence" value="ECO:0007669"/>
    <property type="project" value="UniProtKB-KW"/>
</dbReference>
<dbReference type="EC" id="4.2.3.4" evidence="7 18"/>
<keyword evidence="15 18" id="KW-0057">Aromatic amino acid biosynthesis</keyword>
<feature type="binding site" evidence="18">
    <location>
        <begin position="103"/>
        <end position="107"/>
    </location>
    <ligand>
        <name>NAD(+)</name>
        <dbReference type="ChEBI" id="CHEBI:57540"/>
    </ligand>
</feature>
<dbReference type="AlphaFoldDB" id="A0A1Y4LCM1"/>
<comment type="caution">
    <text evidence="21">The sequence shown here is derived from an EMBL/GenBank/DDBJ whole genome shotgun (WGS) entry which is preliminary data.</text>
</comment>
<comment type="catalytic activity">
    <reaction evidence="1 18">
        <text>7-phospho-2-dehydro-3-deoxy-D-arabino-heptonate = 3-dehydroquinate + phosphate</text>
        <dbReference type="Rhea" id="RHEA:21968"/>
        <dbReference type="ChEBI" id="CHEBI:32364"/>
        <dbReference type="ChEBI" id="CHEBI:43474"/>
        <dbReference type="ChEBI" id="CHEBI:58394"/>
        <dbReference type="EC" id="4.2.3.4"/>
    </reaction>
</comment>
<keyword evidence="14 18" id="KW-0520">NAD</keyword>
<keyword evidence="13 18" id="KW-0862">Zinc</keyword>
<dbReference type="Gene3D" id="1.20.1090.10">
    <property type="entry name" value="Dehydroquinate synthase-like - alpha domain"/>
    <property type="match status" value="1"/>
</dbReference>
<dbReference type="GO" id="GO:0008652">
    <property type="term" value="P:amino acid biosynthetic process"/>
    <property type="evidence" value="ECO:0007669"/>
    <property type="project" value="UniProtKB-KW"/>
</dbReference>
<comment type="function">
    <text evidence="18">Catalyzes the conversion of 3-deoxy-D-arabino-heptulosonate 7-phosphate (DAHP) to dehydroquinate (DHQ).</text>
</comment>
<dbReference type="FunFam" id="3.40.50.1970:FF:000007">
    <property type="entry name" value="Pentafunctional AROM polypeptide"/>
    <property type="match status" value="1"/>
</dbReference>
<evidence type="ECO:0000256" key="3">
    <source>
        <dbReference type="ARBA" id="ARBA00001947"/>
    </source>
</evidence>
<feature type="binding site" evidence="18">
    <location>
        <begin position="127"/>
        <end position="128"/>
    </location>
    <ligand>
        <name>NAD(+)</name>
        <dbReference type="ChEBI" id="CHEBI:57540"/>
    </ligand>
</feature>
<accession>A0A1Y4LCM1</accession>
<dbReference type="PANTHER" id="PTHR43622:SF7">
    <property type="entry name" value="3-DEHYDROQUINATE SYNTHASE, CHLOROPLASTIC"/>
    <property type="match status" value="1"/>
</dbReference>
<evidence type="ECO:0000256" key="15">
    <source>
        <dbReference type="ARBA" id="ARBA00023141"/>
    </source>
</evidence>
<dbReference type="GO" id="GO:0009073">
    <property type="term" value="P:aromatic amino acid family biosynthetic process"/>
    <property type="evidence" value="ECO:0007669"/>
    <property type="project" value="UniProtKB-KW"/>
</dbReference>
<evidence type="ECO:0000256" key="18">
    <source>
        <dbReference type="HAMAP-Rule" id="MF_00110"/>
    </source>
</evidence>
<dbReference type="InterPro" id="IPR030960">
    <property type="entry name" value="DHQS/DOIS_N"/>
</dbReference>
<proteinExistence type="inferred from homology"/>
<comment type="subcellular location">
    <subcellularLocation>
        <location evidence="4 18">Cytoplasm</location>
    </subcellularLocation>
</comment>
<evidence type="ECO:0000256" key="17">
    <source>
        <dbReference type="ARBA" id="ARBA00023285"/>
    </source>
</evidence>
<dbReference type="EMBL" id="NFKK01000009">
    <property type="protein sequence ID" value="OUP52571.1"/>
    <property type="molecule type" value="Genomic_DNA"/>
</dbReference>
<dbReference type="CDD" id="cd08195">
    <property type="entry name" value="DHQS"/>
    <property type="match status" value="1"/>
</dbReference>
<evidence type="ECO:0000313" key="21">
    <source>
        <dbReference type="EMBL" id="OUP52571.1"/>
    </source>
</evidence>
<comment type="cofactor">
    <cofactor evidence="3">
        <name>Zn(2+)</name>
        <dbReference type="ChEBI" id="CHEBI:29105"/>
    </cofactor>
</comment>
<sequence length="347" mass="37026">MKQLTLSGTSSRSDILIGRGLLGQAASHILEVFSPSRVHIVADSNVAPLYLDKLASQFGLPVSSTVIPAGEAYKRLTTVETIYRDLLEAGMTRKDLVIALGGGVTGDITGFAAATFLRGVSLCQVPTTLLAQVDSSVGGKTGVDLPEGKNLVGAFYQPRLVLIDPDVLDTLPAQTFIDGMAEVIKAGYIANPDILSMVSAPDYRANIENIIYECVKMKRDVVAQDERDTGLRMILNFGHTVGHAAEKLGNYTALTHGQAVAIGMVAAMQISNQLGTDTDLLPGLIDILQKVGLPTELTNDREEIFHALLSDKKKMGATVNFILVRTPGKAEIVPIAAETLHPLILNL</sequence>
<evidence type="ECO:0000256" key="1">
    <source>
        <dbReference type="ARBA" id="ARBA00001393"/>
    </source>
</evidence>
<dbReference type="InterPro" id="IPR016037">
    <property type="entry name" value="DHQ_synth_AroB"/>
</dbReference>
<evidence type="ECO:0000256" key="6">
    <source>
        <dbReference type="ARBA" id="ARBA00005412"/>
    </source>
</evidence>
<name>A0A1Y4LCM1_9FIRM</name>
<keyword evidence="16 18" id="KW-0456">Lyase</keyword>
<feature type="binding site" evidence="18">
    <location>
        <position position="239"/>
    </location>
    <ligand>
        <name>Zn(2+)</name>
        <dbReference type="ChEBI" id="CHEBI:29105"/>
    </ligand>
</feature>
<feature type="binding site" evidence="18">
    <location>
        <position position="256"/>
    </location>
    <ligand>
        <name>Zn(2+)</name>
        <dbReference type="ChEBI" id="CHEBI:29105"/>
    </ligand>
</feature>
<evidence type="ECO:0000256" key="16">
    <source>
        <dbReference type="ARBA" id="ARBA00023239"/>
    </source>
</evidence>
<comment type="cofactor">
    <cofactor evidence="18">
        <name>Co(2+)</name>
        <dbReference type="ChEBI" id="CHEBI:48828"/>
    </cofactor>
    <cofactor evidence="18">
        <name>Zn(2+)</name>
        <dbReference type="ChEBI" id="CHEBI:29105"/>
    </cofactor>
    <text evidence="18">Binds 1 divalent metal cation per subunit. Can use either Co(2+) or Zn(2+).</text>
</comment>
<evidence type="ECO:0000256" key="7">
    <source>
        <dbReference type="ARBA" id="ARBA00013031"/>
    </source>
</evidence>
<dbReference type="GO" id="GO:0009423">
    <property type="term" value="P:chorismate biosynthetic process"/>
    <property type="evidence" value="ECO:0007669"/>
    <property type="project" value="UniProtKB-UniRule"/>
</dbReference>
<dbReference type="HAMAP" id="MF_00110">
    <property type="entry name" value="DHQ_synthase"/>
    <property type="match status" value="1"/>
</dbReference>
<dbReference type="SUPFAM" id="SSF56796">
    <property type="entry name" value="Dehydroquinate synthase-like"/>
    <property type="match status" value="1"/>
</dbReference>
<dbReference type="PANTHER" id="PTHR43622">
    <property type="entry name" value="3-DEHYDROQUINATE SYNTHASE"/>
    <property type="match status" value="1"/>
</dbReference>
<evidence type="ECO:0000259" key="20">
    <source>
        <dbReference type="Pfam" id="PF24621"/>
    </source>
</evidence>
<comment type="pathway">
    <text evidence="5 18">Metabolic intermediate biosynthesis; chorismate biosynthesis; chorismate from D-erythrose 4-phosphate and phosphoenolpyruvate: step 2/7.</text>
</comment>
<feature type="domain" description="3-dehydroquinate synthase C-terminal" evidence="20">
    <location>
        <begin position="179"/>
        <end position="314"/>
    </location>
</feature>